<dbReference type="EMBL" id="QKWH01000018">
    <property type="protein sequence ID" value="PZR51657.1"/>
    <property type="molecule type" value="Genomic_DNA"/>
</dbReference>
<accession>A0A2W5WK79</accession>
<evidence type="ECO:0000256" key="1">
    <source>
        <dbReference type="ARBA" id="ARBA00022801"/>
    </source>
</evidence>
<keyword evidence="1 3" id="KW-0378">Hydrolase</keyword>
<keyword evidence="4" id="KW-1185">Reference proteome</keyword>
<dbReference type="InterPro" id="IPR029058">
    <property type="entry name" value="AB_hydrolase_fold"/>
</dbReference>
<evidence type="ECO:0000313" key="4">
    <source>
        <dbReference type="Proteomes" id="UP000248783"/>
    </source>
</evidence>
<dbReference type="Proteomes" id="UP000248783">
    <property type="component" value="Unassembled WGS sequence"/>
</dbReference>
<dbReference type="Pfam" id="PF00561">
    <property type="entry name" value="Abhydrolase_1"/>
    <property type="match status" value="1"/>
</dbReference>
<evidence type="ECO:0000259" key="2">
    <source>
        <dbReference type="Pfam" id="PF00561"/>
    </source>
</evidence>
<dbReference type="RefSeq" id="WP_111252152.1">
    <property type="nucleotide sequence ID" value="NZ_QKWH01000018.1"/>
</dbReference>
<reference evidence="3 4" key="1">
    <citation type="submission" date="2018-06" db="EMBL/GenBank/DDBJ databases">
        <title>Whole genome sequencing of a novel hydrocarbon degrading bacterial strain, PW21 isolated from oil contaminated produced water sample.</title>
        <authorList>
            <person name="Nagkirti P."/>
            <person name="Shaikh A."/>
            <person name="Gowdaman V."/>
            <person name="Engineer A.E."/>
            <person name="Dagar S."/>
            <person name="Dhakephalkar P.K."/>
        </authorList>
    </citation>
    <scope>NUCLEOTIDE SEQUENCE [LARGE SCALE GENOMIC DNA]</scope>
    <source>
        <strain evidence="3 4">PW21</strain>
    </source>
</reference>
<protein>
    <submittedName>
        <fullName evidence="3">Alpha/beta hydrolase</fullName>
    </submittedName>
</protein>
<evidence type="ECO:0000313" key="3">
    <source>
        <dbReference type="EMBL" id="PZR51657.1"/>
    </source>
</evidence>
<dbReference type="InterPro" id="IPR000073">
    <property type="entry name" value="AB_hydrolase_1"/>
</dbReference>
<sequence>MGEIPPASDYSSALVEGPWRHELVPANGARFHVALAGPERARERPSGPPLVVLLHGFPQFWWAWRHQVEALATAGYRVAAMDLRGTGASDKPPTGYDTPTRTRDVAGVVRSLGHDRAVVVGHGTGGAVAWAMSTLQPAVTCAVAALSSPHPAHVHATVRQLLTPRALQLLAFAQVPTFPERGLRDGDLLERVLALGAATPFASDDVDLYRTVMRIPFAAHTAMESLRWTVRSTPRPDGRRYLAAVRRAVPVPALQLHGSADGLLRRERADVDAAAFARDLRYEVVDGAGHFLPEEAPDDVNRVLLDWLARVAPL</sequence>
<proteinExistence type="predicted"/>
<dbReference type="InterPro" id="IPR000639">
    <property type="entry name" value="Epox_hydrolase-like"/>
</dbReference>
<dbReference type="Gene3D" id="3.40.50.1820">
    <property type="entry name" value="alpha/beta hydrolase"/>
    <property type="match status" value="1"/>
</dbReference>
<dbReference type="GO" id="GO:0016787">
    <property type="term" value="F:hydrolase activity"/>
    <property type="evidence" value="ECO:0007669"/>
    <property type="project" value="UniProtKB-KW"/>
</dbReference>
<comment type="caution">
    <text evidence="3">The sequence shown here is derived from an EMBL/GenBank/DDBJ whole genome shotgun (WGS) entry which is preliminary data.</text>
</comment>
<dbReference type="AlphaFoldDB" id="A0A2W5WK79"/>
<dbReference type="PRINTS" id="PR00412">
    <property type="entry name" value="EPOXHYDRLASE"/>
</dbReference>
<feature type="domain" description="AB hydrolase-1" evidence="2">
    <location>
        <begin position="49"/>
        <end position="297"/>
    </location>
</feature>
<dbReference type="PANTHER" id="PTHR43329">
    <property type="entry name" value="EPOXIDE HYDROLASE"/>
    <property type="match status" value="1"/>
</dbReference>
<gene>
    <name evidence="3" type="ORF">DNL40_15425</name>
</gene>
<dbReference type="SUPFAM" id="SSF53474">
    <property type="entry name" value="alpha/beta-Hydrolases"/>
    <property type="match status" value="1"/>
</dbReference>
<organism evidence="3 4">
    <name type="scientific">Xylanimonas oleitrophica</name>
    <dbReference type="NCBI Taxonomy" id="2607479"/>
    <lineage>
        <taxon>Bacteria</taxon>
        <taxon>Bacillati</taxon>
        <taxon>Actinomycetota</taxon>
        <taxon>Actinomycetes</taxon>
        <taxon>Micrococcales</taxon>
        <taxon>Promicromonosporaceae</taxon>
        <taxon>Xylanimonas</taxon>
    </lineage>
</organism>
<name>A0A2W5WK79_9MICO</name>